<dbReference type="InterPro" id="IPR009030">
    <property type="entry name" value="Growth_fac_rcpt_cys_sf"/>
</dbReference>
<evidence type="ECO:0000313" key="2">
    <source>
        <dbReference type="EMBL" id="CAI9913418.1"/>
    </source>
</evidence>
<evidence type="ECO:0000313" key="3">
    <source>
        <dbReference type="EMBL" id="CAL6054164.1"/>
    </source>
</evidence>
<keyword evidence="1" id="KW-1133">Transmembrane helix</keyword>
<keyword evidence="4" id="KW-1185">Reference proteome</keyword>
<proteinExistence type="predicted"/>
<feature type="transmembrane region" description="Helical" evidence="1">
    <location>
        <begin position="980"/>
        <end position="1004"/>
    </location>
</feature>
<reference evidence="2" key="1">
    <citation type="submission" date="2023-06" db="EMBL/GenBank/DDBJ databases">
        <authorList>
            <person name="Kurt Z."/>
        </authorList>
    </citation>
    <scope>NUCLEOTIDE SEQUENCE</scope>
</reference>
<dbReference type="SUPFAM" id="SSF57184">
    <property type="entry name" value="Growth factor receptor domain"/>
    <property type="match status" value="5"/>
</dbReference>
<comment type="caution">
    <text evidence="2">The sequence shown here is derived from an EMBL/GenBank/DDBJ whole genome shotgun (WGS) entry which is preliminary data.</text>
</comment>
<keyword evidence="1" id="KW-0812">Transmembrane</keyword>
<reference evidence="3 4" key="2">
    <citation type="submission" date="2024-07" db="EMBL/GenBank/DDBJ databases">
        <authorList>
            <person name="Akdeniz Z."/>
        </authorList>
    </citation>
    <scope>NUCLEOTIDE SEQUENCE [LARGE SCALE GENOMIC DNA]</scope>
</reference>
<dbReference type="EMBL" id="CATOUU010000025">
    <property type="protein sequence ID" value="CAI9913418.1"/>
    <property type="molecule type" value="Genomic_DNA"/>
</dbReference>
<dbReference type="Proteomes" id="UP001642409">
    <property type="component" value="Unassembled WGS sequence"/>
</dbReference>
<dbReference type="EMBL" id="CAXDID020000201">
    <property type="protein sequence ID" value="CAL6054164.1"/>
    <property type="molecule type" value="Genomic_DNA"/>
</dbReference>
<name>A0AA86N5W7_9EUKA</name>
<keyword evidence="1" id="KW-0472">Membrane</keyword>
<sequence length="1027" mass="113352">MLSLINSIQVACSGAYKYQALDKNHCLFECPYGSAPDENNNCVCGADFPLISGNMQGCVKQCHSDEALSPDSKACLITCPPYYFLNLDKSKCVQLCKDGETNVEGNCKCKEQYSLSLDMKSCYLTCPSGQISKQGETMNICGCVGETPYKSSSKQTCVQSCAENEFILLLSCVAECGALMHNATHCLPHCPPNTFENLITRTCVEQCPPDQKQISTYCSCPSNMFLNHLNECVLKCDSDEVYDVIQKMCVRICKGGFFDLEQKKCVSKCGLGQIPDMDYDTCICGPHTEFNPEKISCDCPTGKITQIDASCADSCPDNTVMKEENGRQYCECSGFVSSDGLKCVQACEKGEFIDRTNSFCYKTCPKPLFIDITQTKCVDVCGPRQQINSNGICVCDYGYIQAIPNKLTPICVTECDSTQIAQNDICTCSQGTTFNPEKNKCYCNENKILSADSFNCLDSCPEGLGFEIYEQQCKCIVNTFLTADKQNCIEQCLHDELNDQKISVDGYQCIQKCPNRQFTNLNSLKCIDECPLKSSAQYPQRICRCTSGMVSLDGSQCVESCGVGQYKYFNETTNQFMCICNEGLTLVENQCICSQYQSSVIQLDWKTCSSTCPEGQILVKQGLFQYCTCEEFISQSNQSCVSTCDPGQITDLVNIRCQIDCVFPLMKTLDGLSCILECPPGQLQSLNRQSCVSSCSSGVINEFNRCVCPNFGLISLLGNQCVQECNFGEQQILFEQLSICACRRSFVKQNNYCMCKSGFINLDWNSCTESCPAGSSEGEAKSGAKLCTCSKYISTDKKQCVDSCVDSLVSLDNARCQERCLPGSADLSNSKCVAQCAENQMKDFGRCFCEQTYLISVDSSTCVNNCNAYVIATDYLAHCVASCPFPKAKQFNDYSTLVPECVDSCPESEFINRADQFCVKKCEYLNESLRICESNADKKNCNLVQVINEQKTCVQKCGAGYIVKNNECVVVEDKKDNKALIISLSVVFGVVGLVLVSIGVYYIARKNTGYKKVKPAEEADAEADIYV</sequence>
<evidence type="ECO:0000313" key="4">
    <source>
        <dbReference type="Proteomes" id="UP001642409"/>
    </source>
</evidence>
<gene>
    <name evidence="2" type="ORF">HINF_LOCUS1063</name>
    <name evidence="3" type="ORF">HINF_LOCUS45934</name>
</gene>
<organism evidence="2">
    <name type="scientific">Hexamita inflata</name>
    <dbReference type="NCBI Taxonomy" id="28002"/>
    <lineage>
        <taxon>Eukaryota</taxon>
        <taxon>Metamonada</taxon>
        <taxon>Diplomonadida</taxon>
        <taxon>Hexamitidae</taxon>
        <taxon>Hexamitinae</taxon>
        <taxon>Hexamita</taxon>
    </lineage>
</organism>
<accession>A0AA86N5W7</accession>
<protein>
    <submittedName>
        <fullName evidence="2">Uncharacterized protein</fullName>
    </submittedName>
</protein>
<dbReference type="AlphaFoldDB" id="A0AA86N5W7"/>
<evidence type="ECO:0000256" key="1">
    <source>
        <dbReference type="SAM" id="Phobius"/>
    </source>
</evidence>